<keyword evidence="1" id="KW-0167">Capsid protein</keyword>
<dbReference type="Pfam" id="PF10628">
    <property type="entry name" value="CotE"/>
    <property type="match status" value="1"/>
</dbReference>
<dbReference type="EMBL" id="JBHSEF010000011">
    <property type="protein sequence ID" value="MFC4354498.1"/>
    <property type="molecule type" value="Genomic_DNA"/>
</dbReference>
<dbReference type="InterPro" id="IPR018901">
    <property type="entry name" value="Spore_coat_CotE"/>
</dbReference>
<dbReference type="RefSeq" id="WP_378140777.1">
    <property type="nucleotide sequence ID" value="NZ_JBHSEF010000011.1"/>
</dbReference>
<proteinExistence type="predicted"/>
<sequence length="157" mass="17870">MKSYRHIITKAIIGKGKEKVETKTTLSLPQRPNRILGCWIVNHHYQARKQKNDVELSGHFELNIWYAHGGSKKTAVHAEVISYKEHVNVHYENASLSKDEVYIKSIDDPECEKAVIEEDGKVCVETCHSVLIEVVGETTVCVESFDFHDKEESSSPF</sequence>
<organism evidence="1 2">
    <name type="scientific">Chryseomicrobium palamuruense</name>
    <dbReference type="NCBI Taxonomy" id="682973"/>
    <lineage>
        <taxon>Bacteria</taxon>
        <taxon>Bacillati</taxon>
        <taxon>Bacillota</taxon>
        <taxon>Bacilli</taxon>
        <taxon>Bacillales</taxon>
        <taxon>Caryophanaceae</taxon>
        <taxon>Chryseomicrobium</taxon>
    </lineage>
</organism>
<reference evidence="2" key="1">
    <citation type="journal article" date="2019" name="Int. J. Syst. Evol. Microbiol.">
        <title>The Global Catalogue of Microorganisms (GCM) 10K type strain sequencing project: providing services to taxonomists for standard genome sequencing and annotation.</title>
        <authorList>
            <consortium name="The Broad Institute Genomics Platform"/>
            <consortium name="The Broad Institute Genome Sequencing Center for Infectious Disease"/>
            <person name="Wu L."/>
            <person name="Ma J."/>
        </authorList>
    </citation>
    <scope>NUCLEOTIDE SEQUENCE [LARGE SCALE GENOMIC DNA]</scope>
    <source>
        <strain evidence="2">CCUG 50353</strain>
    </source>
</reference>
<dbReference type="Proteomes" id="UP001595733">
    <property type="component" value="Unassembled WGS sequence"/>
</dbReference>
<protein>
    <submittedName>
        <fullName evidence="1">Outer spore coat protein CotE</fullName>
    </submittedName>
</protein>
<accession>A0ABV8UVD0</accession>
<name>A0ABV8UVD0_9BACL</name>
<keyword evidence="2" id="KW-1185">Reference proteome</keyword>
<keyword evidence="1" id="KW-0946">Virion</keyword>
<evidence type="ECO:0000313" key="2">
    <source>
        <dbReference type="Proteomes" id="UP001595733"/>
    </source>
</evidence>
<gene>
    <name evidence="1" type="primary">cotE</name>
    <name evidence="1" type="ORF">ACFO0S_05320</name>
</gene>
<comment type="caution">
    <text evidence="1">The sequence shown here is derived from an EMBL/GenBank/DDBJ whole genome shotgun (WGS) entry which is preliminary data.</text>
</comment>
<evidence type="ECO:0000313" key="1">
    <source>
        <dbReference type="EMBL" id="MFC4354498.1"/>
    </source>
</evidence>